<gene>
    <name evidence="1" type="ORF">TWF730_008678</name>
</gene>
<accession>A0AAV9V5E1</accession>
<proteinExistence type="predicted"/>
<reference evidence="1 2" key="1">
    <citation type="submission" date="2019-10" db="EMBL/GenBank/DDBJ databases">
        <authorList>
            <person name="Palmer J.M."/>
        </authorList>
    </citation>
    <scope>NUCLEOTIDE SEQUENCE [LARGE SCALE GENOMIC DNA]</scope>
    <source>
        <strain evidence="1 2">TWF730</strain>
    </source>
</reference>
<dbReference type="Proteomes" id="UP001373714">
    <property type="component" value="Unassembled WGS sequence"/>
</dbReference>
<organism evidence="1 2">
    <name type="scientific">Orbilia blumenaviensis</name>
    <dbReference type="NCBI Taxonomy" id="1796055"/>
    <lineage>
        <taxon>Eukaryota</taxon>
        <taxon>Fungi</taxon>
        <taxon>Dikarya</taxon>
        <taxon>Ascomycota</taxon>
        <taxon>Pezizomycotina</taxon>
        <taxon>Orbiliomycetes</taxon>
        <taxon>Orbiliales</taxon>
        <taxon>Orbiliaceae</taxon>
        <taxon>Orbilia</taxon>
    </lineage>
</organism>
<comment type="caution">
    <text evidence="1">The sequence shown here is derived from an EMBL/GenBank/DDBJ whole genome shotgun (WGS) entry which is preliminary data.</text>
</comment>
<evidence type="ECO:0000313" key="2">
    <source>
        <dbReference type="Proteomes" id="UP001373714"/>
    </source>
</evidence>
<dbReference type="EMBL" id="JAVHNS010000005">
    <property type="protein sequence ID" value="KAK6354265.1"/>
    <property type="molecule type" value="Genomic_DNA"/>
</dbReference>
<protein>
    <submittedName>
        <fullName evidence="1">Uncharacterized protein</fullName>
    </submittedName>
</protein>
<keyword evidence="2" id="KW-1185">Reference proteome</keyword>
<sequence>MELYWTNYQYGMDLRVELAYTNLRKSISTLKLFTSLKRLRIFLRIKSSTEKATYLDFLKAIVTSKFRGTLEHLEFRIDTKTDCSQYTEGAGDDRYREIYSGLSTQNQGFFSAQIPSSDELNRFMAANSQCLPALKSARFTVDNAPLPMDNFESKTFQQYGFHYKSLMLAPKLRDLHISITKIPDDTCITNDAIKIESCPEILHAFSQITTLRLEIPSLPDSIGIQRLVERFPNLKDLEIQLNSNRLWSYEKDENLHLYDEIGNLNKLEMLALPWPRLTRGSVSPNALRELCCWWRMEGLDRLGAVTFTGIKCAAGSFQDIQLHLYFVGTGTQEGDWNLGMFGDSHDADWMDV</sequence>
<evidence type="ECO:0000313" key="1">
    <source>
        <dbReference type="EMBL" id="KAK6354265.1"/>
    </source>
</evidence>
<dbReference type="AlphaFoldDB" id="A0AAV9V5E1"/>
<name>A0AAV9V5E1_9PEZI</name>